<dbReference type="InterPro" id="IPR001878">
    <property type="entry name" value="Znf_CCHC"/>
</dbReference>
<dbReference type="Pfam" id="PF14529">
    <property type="entry name" value="Exo_endo_phos_2"/>
    <property type="match status" value="1"/>
</dbReference>
<dbReference type="GO" id="GO:0004523">
    <property type="term" value="F:RNA-DNA hybrid ribonuclease activity"/>
    <property type="evidence" value="ECO:0007669"/>
    <property type="project" value="InterPro"/>
</dbReference>
<proteinExistence type="predicted"/>
<dbReference type="SUPFAM" id="SSF56672">
    <property type="entry name" value="DNA/RNA polymerases"/>
    <property type="match status" value="1"/>
</dbReference>
<dbReference type="InterPro" id="IPR000477">
    <property type="entry name" value="RT_dom"/>
</dbReference>
<gene>
    <name evidence="6" type="ORF">PMAA_101020</name>
</gene>
<feature type="compositionally biased region" description="Basic residues" evidence="2">
    <location>
        <begin position="479"/>
        <end position="488"/>
    </location>
</feature>
<dbReference type="InterPro" id="IPR005135">
    <property type="entry name" value="Endo/exonuclease/phosphatase"/>
</dbReference>
<dbReference type="Gene3D" id="3.60.10.10">
    <property type="entry name" value="Endonuclease/exonuclease/phosphatase"/>
    <property type="match status" value="1"/>
</dbReference>
<feature type="domain" description="RNase H type-1" evidence="5">
    <location>
        <begin position="1528"/>
        <end position="1673"/>
    </location>
</feature>
<feature type="domain" description="Reverse transcriptase" evidence="4">
    <location>
        <begin position="1047"/>
        <end position="1324"/>
    </location>
</feature>
<dbReference type="InterPro" id="IPR012337">
    <property type="entry name" value="RNaseH-like_sf"/>
</dbReference>
<feature type="compositionally biased region" description="Polar residues" evidence="2">
    <location>
        <begin position="508"/>
        <end position="521"/>
    </location>
</feature>
<dbReference type="CDD" id="cd09276">
    <property type="entry name" value="Rnase_HI_RT_non_LTR"/>
    <property type="match status" value="1"/>
</dbReference>
<keyword evidence="1" id="KW-0862">Zinc</keyword>
<dbReference type="SUPFAM" id="SSF56219">
    <property type="entry name" value="DNase I-like"/>
    <property type="match status" value="1"/>
</dbReference>
<dbReference type="GO" id="GO:0003676">
    <property type="term" value="F:nucleic acid binding"/>
    <property type="evidence" value="ECO:0007669"/>
    <property type="project" value="InterPro"/>
</dbReference>
<evidence type="ECO:0000313" key="6">
    <source>
        <dbReference type="EMBL" id="EEA23515.1"/>
    </source>
</evidence>
<dbReference type="EMBL" id="DS995902">
    <property type="protein sequence ID" value="EEA23515.1"/>
    <property type="molecule type" value="Genomic_DNA"/>
</dbReference>
<name>B6QJV7_TALMQ</name>
<feature type="region of interest" description="Disordered" evidence="2">
    <location>
        <begin position="1"/>
        <end position="29"/>
    </location>
</feature>
<evidence type="ECO:0000256" key="2">
    <source>
        <dbReference type="SAM" id="MobiDB-lite"/>
    </source>
</evidence>
<feature type="domain" description="CCHC-type" evidence="3">
    <location>
        <begin position="349"/>
        <end position="363"/>
    </location>
</feature>
<feature type="region of interest" description="Disordered" evidence="2">
    <location>
        <begin position="133"/>
        <end position="157"/>
    </location>
</feature>
<protein>
    <submittedName>
        <fullName evidence="6">Zinc knuckle domain protein</fullName>
    </submittedName>
</protein>
<dbReference type="InterPro" id="IPR043502">
    <property type="entry name" value="DNA/RNA_pol_sf"/>
</dbReference>
<dbReference type="PhylomeDB" id="B6QJV7"/>
<organism evidence="6 7">
    <name type="scientific">Talaromyces marneffei (strain ATCC 18224 / CBS 334.59 / QM 7333)</name>
    <name type="common">Penicillium marneffei</name>
    <dbReference type="NCBI Taxonomy" id="441960"/>
    <lineage>
        <taxon>Eukaryota</taxon>
        <taxon>Fungi</taxon>
        <taxon>Dikarya</taxon>
        <taxon>Ascomycota</taxon>
        <taxon>Pezizomycotina</taxon>
        <taxon>Eurotiomycetes</taxon>
        <taxon>Eurotiomycetidae</taxon>
        <taxon>Eurotiales</taxon>
        <taxon>Trichocomaceae</taxon>
        <taxon>Talaromyces</taxon>
        <taxon>Talaromyces sect. Talaromyces</taxon>
    </lineage>
</organism>
<dbReference type="VEuPathDB" id="FungiDB:PMAA_101020"/>
<keyword evidence="1" id="KW-0863">Zinc-finger</keyword>
<dbReference type="Proteomes" id="UP000001294">
    <property type="component" value="Unassembled WGS sequence"/>
</dbReference>
<dbReference type="Pfam" id="PF00075">
    <property type="entry name" value="RNase_H"/>
    <property type="match status" value="1"/>
</dbReference>
<dbReference type="InterPro" id="IPR036691">
    <property type="entry name" value="Endo/exonu/phosph_ase_sf"/>
</dbReference>
<dbReference type="InterPro" id="IPR036397">
    <property type="entry name" value="RNaseH_sf"/>
</dbReference>
<dbReference type="HOGENOM" id="CLU_000680_23_3_1"/>
<keyword evidence="1" id="KW-0479">Metal-binding</keyword>
<dbReference type="Gene3D" id="3.30.420.10">
    <property type="entry name" value="Ribonuclease H-like superfamily/Ribonuclease H"/>
    <property type="match status" value="1"/>
</dbReference>
<dbReference type="STRING" id="441960.B6QJV7"/>
<dbReference type="PROSITE" id="PS50878">
    <property type="entry name" value="RT_POL"/>
    <property type="match status" value="1"/>
</dbReference>
<evidence type="ECO:0000259" key="4">
    <source>
        <dbReference type="PROSITE" id="PS50878"/>
    </source>
</evidence>
<evidence type="ECO:0000313" key="7">
    <source>
        <dbReference type="Proteomes" id="UP000001294"/>
    </source>
</evidence>
<dbReference type="PANTHER" id="PTHR33481:SF1">
    <property type="entry name" value="ENDONUCLEASE_EXONUCLEASE_PHOSPHATASE DOMAIN-CONTAINING PROTEIN-RELATED"/>
    <property type="match status" value="1"/>
</dbReference>
<feature type="compositionally biased region" description="Low complexity" evidence="2">
    <location>
        <begin position="136"/>
        <end position="152"/>
    </location>
</feature>
<dbReference type="GO" id="GO:0008270">
    <property type="term" value="F:zinc ion binding"/>
    <property type="evidence" value="ECO:0007669"/>
    <property type="project" value="UniProtKB-KW"/>
</dbReference>
<keyword evidence="7" id="KW-1185">Reference proteome</keyword>
<evidence type="ECO:0000256" key="1">
    <source>
        <dbReference type="PROSITE-ProRule" id="PRU00047"/>
    </source>
</evidence>
<dbReference type="SUPFAM" id="SSF53098">
    <property type="entry name" value="Ribonuclease H-like"/>
    <property type="match status" value="1"/>
</dbReference>
<dbReference type="PROSITE" id="PS50879">
    <property type="entry name" value="RNASE_H_1"/>
    <property type="match status" value="1"/>
</dbReference>
<accession>B6QJV7</accession>
<dbReference type="PANTHER" id="PTHR33481">
    <property type="entry name" value="REVERSE TRANSCRIPTASE"/>
    <property type="match status" value="1"/>
</dbReference>
<evidence type="ECO:0000259" key="5">
    <source>
        <dbReference type="PROSITE" id="PS50879"/>
    </source>
</evidence>
<dbReference type="PROSITE" id="PS50158">
    <property type="entry name" value="ZF_CCHC"/>
    <property type="match status" value="1"/>
</dbReference>
<dbReference type="CDD" id="cd01650">
    <property type="entry name" value="RT_nLTR_like"/>
    <property type="match status" value="1"/>
</dbReference>
<dbReference type="Pfam" id="PF00078">
    <property type="entry name" value="RVT_1"/>
    <property type="match status" value="1"/>
</dbReference>
<dbReference type="OrthoDB" id="4464205at2759"/>
<sequence>MTQGGIPTPAATEKSAATDPTRGVEAPSRPRYHFANMEELAKSAHEMLLYMGNQAIKDPTIFNFIRSVKNFANAVPKRDGELDKVWQALNSIQRDTAQIRDKVSKSSTSDSSDSAAIWRTFRAKDWQAGLKAASAPRSQGTTGSSTPGITPSELGRESEITVKIRDEAVREQLRQNKPLEIVQRAERARGEAARKANSPALAGAAIIAARQLPSGDINLRATDAAAAEVLRKYAAQWVEAFGGEASVRTPTWGVVVHGIPVKSMDLNPESMKAIATQILAQNQHTWGKDARIEHMGWLIRPRAGKREASVVIEFLHPEDANQAIRRSTIWEGQIHDTTILCREGRSKLCNKCQKPGHVQIQCPHKATCGHCADAHPTWECPSKQGKEIAIKCANCKGPHKAMNPKCPIRLQAAQQAKEAIMRCEPYHHVPESLKRIPMVIFNTQPTHRPENPRKRVAAGSPEPETAQPLISIHPPPAPRRPRRGRPAKSKSSTDDSVPLPDIRDKVSTAYSATQSQYSTRTGETRSTRLGPAIVPYTDPEHPERSRRYVEIAKGALGVTEPESDDPIASAQNDTMASVMAPFLRDPRVLTADVIAIQEPWRNEFTDTTHQPARTTHQLLYPKKTEHGDELPARVCMLISKRIDPARWTHAVISRDYQIVRIDTEWRTIYIHNIYNEPRGGTVMRLREEMEKINASDRDREHVILGDFNLHHPSWGGAGTQGDAEAEDLLEIMDSHDMEIVTEPGVATWERNDQRSTIDLTLISNGLLERLVSCVRGDDIDHDSDHWPIQTVLDITVPQKKSEKRRNWKEMDIKIFLERLDLIEVPSLSRTTKRRIELQMTALMATIRRAIDASTPWARPSQFTNPGFTGECRDAIKLTRRLRRQFTRTHQPGIWVQYCIARNQKKRLIDKQLRQGHRQRVQQATEEGPHGLWRLANWARKRAGAYDQGITPTLHANGQIAESVQDKARLFQQAFFPSLPTADLSDIADYNYPEAIEIPPITMHELEQVIHGLPADKAPGDDGIPNRLWQTAIKAPKIAETLLQIFNACIRTGYNPSHFQRSITVVLRKQGDDRDYQNPKSYRPVALLNTLGKILESIVATRISYLMEKHGLLPTTHLGGRRGISTDHAVQGIIDRIQRAWGRKKPVVSMVLMDVVGAYDNALHARLLHNLRKRGLGALVPWISAFLTGRSTKIRMAEGISESIPTTTGIPQGSPLSPILYLFYNADLIEGCSQDGVIASGWVDDVSLITEGTTEEENIRKLQVASQRADLWAQRHASVFDHKKYKLIHFVNPKENTQPRYTALPLEGVIIPATTTAERYLGIWLDPELTFTNHREKAIAKAGTSLQAIRGLAGSTWGASLTVMRRLYQAIIIPQMLYGIAAWYHPATAKQRDATVREFAKIQHRAACLISGAFRTTAVEALNVELHLPPMRLQMERICKETAIRIRTGPRFARPIGISERRPVIQRRRGGWTPMEVQAWKKGGSLTTPPGTVPGKWESRKAYLRAPWQAPPKVTIQEREEAIKSHNTTTNDIQVYTDGSGYNGQIGAGMVIPEMGITRKAYLGTTGSSTVYAAELKGIVMALEAIQQYCQQRIPRTRNKWLGRGIRIYTDNQATLRALTRPRMVSGQVHLWTALRILNWCENNNVMISFHWIPGHEGIEGNEAADKAAKEAAEHGYVQGRDHIYWLAAAAKQRVRQGIKIAWERLWKRQKSAKPTKRIIKAPHAKNLHYWQSLRKATTSILIQLRTGIIGLSHYLSRIRVRDDARCGCGLGSQTPRHVVLICPLLHDIRHRMWGRLRDIGGLRLGTLENLLTEKRAAIALADFMAESGLLGQFKDVDQGAMGTTEQDAQ</sequence>
<feature type="region of interest" description="Disordered" evidence="2">
    <location>
        <begin position="443"/>
        <end position="543"/>
    </location>
</feature>
<dbReference type="InterPro" id="IPR002156">
    <property type="entry name" value="RNaseH_domain"/>
</dbReference>
<reference evidence="7" key="1">
    <citation type="journal article" date="2015" name="Genome Announc.">
        <title>Genome sequence of the AIDS-associated pathogen Penicillium marneffei (ATCC18224) and its near taxonomic relative Talaromyces stipitatus (ATCC10500).</title>
        <authorList>
            <person name="Nierman W.C."/>
            <person name="Fedorova-Abrams N.D."/>
            <person name="Andrianopoulos A."/>
        </authorList>
    </citation>
    <scope>NUCLEOTIDE SEQUENCE [LARGE SCALE GENOMIC DNA]</scope>
    <source>
        <strain evidence="7">ATCC 18224 / CBS 334.59 / QM 7333</strain>
    </source>
</reference>
<evidence type="ECO:0000259" key="3">
    <source>
        <dbReference type="PROSITE" id="PS50158"/>
    </source>
</evidence>